<name>A0A845B1N7_9SPHN</name>
<dbReference type="RefSeq" id="WP_160756799.1">
    <property type="nucleotide sequence ID" value="NZ_WTYL01000003.1"/>
</dbReference>
<dbReference type="AlphaFoldDB" id="A0A845B1N7"/>
<keyword evidence="1" id="KW-0812">Transmembrane</keyword>
<sequence>MTREHGDIAKAPFKWRKLITSVLIGGVAGFLAASGFMQLVDSEALGRLNASREIAGLVGILYLMTGAFVGIGAINPGVGARFLNVEDADELREQRKVLGLSALGMIAFGAVLVILALAAPIGPIPPGFALAGVIALMVFSFITGARQTRLTDELMKAVSRESTSLAFYLLFLFGGGWAALAHLGYAAGPAMLDWITMFAALMLISAFWVCGRRGMLMPR</sequence>
<feature type="transmembrane region" description="Helical" evidence="1">
    <location>
        <begin position="165"/>
        <end position="185"/>
    </location>
</feature>
<feature type="transmembrane region" description="Helical" evidence="1">
    <location>
        <begin position="127"/>
        <end position="145"/>
    </location>
</feature>
<feature type="transmembrane region" description="Helical" evidence="1">
    <location>
        <begin position="191"/>
        <end position="210"/>
    </location>
</feature>
<keyword evidence="3" id="KW-1185">Reference proteome</keyword>
<accession>A0A845B1N7</accession>
<evidence type="ECO:0000313" key="2">
    <source>
        <dbReference type="EMBL" id="MXP45171.1"/>
    </source>
</evidence>
<evidence type="ECO:0000313" key="3">
    <source>
        <dbReference type="Proteomes" id="UP000431922"/>
    </source>
</evidence>
<protein>
    <submittedName>
        <fullName evidence="2">Uncharacterized protein</fullName>
    </submittedName>
</protein>
<organism evidence="2 3">
    <name type="scientific">Allopontixanthobacter sediminis</name>
    <dbReference type="NCBI Taxonomy" id="1689985"/>
    <lineage>
        <taxon>Bacteria</taxon>
        <taxon>Pseudomonadati</taxon>
        <taxon>Pseudomonadota</taxon>
        <taxon>Alphaproteobacteria</taxon>
        <taxon>Sphingomonadales</taxon>
        <taxon>Erythrobacteraceae</taxon>
        <taxon>Allopontixanthobacter</taxon>
    </lineage>
</organism>
<keyword evidence="1" id="KW-0472">Membrane</keyword>
<reference evidence="2 3" key="1">
    <citation type="submission" date="2019-12" db="EMBL/GenBank/DDBJ databases">
        <title>Genomic-based taxomic classification of the family Erythrobacteraceae.</title>
        <authorList>
            <person name="Xu L."/>
        </authorList>
    </citation>
    <scope>NUCLEOTIDE SEQUENCE [LARGE SCALE GENOMIC DNA]</scope>
    <source>
        <strain evidence="2 3">KCTC 42453</strain>
    </source>
</reference>
<gene>
    <name evidence="2" type="ORF">GRI65_12005</name>
</gene>
<dbReference type="EMBL" id="WTYL01000003">
    <property type="protein sequence ID" value="MXP45171.1"/>
    <property type="molecule type" value="Genomic_DNA"/>
</dbReference>
<keyword evidence="1" id="KW-1133">Transmembrane helix</keyword>
<evidence type="ECO:0000256" key="1">
    <source>
        <dbReference type="SAM" id="Phobius"/>
    </source>
</evidence>
<dbReference type="Proteomes" id="UP000431922">
    <property type="component" value="Unassembled WGS sequence"/>
</dbReference>
<dbReference type="OrthoDB" id="7424348at2"/>
<proteinExistence type="predicted"/>
<feature type="transmembrane region" description="Helical" evidence="1">
    <location>
        <begin position="21"/>
        <end position="40"/>
    </location>
</feature>
<feature type="transmembrane region" description="Helical" evidence="1">
    <location>
        <begin position="60"/>
        <end position="85"/>
    </location>
</feature>
<comment type="caution">
    <text evidence="2">The sequence shown here is derived from an EMBL/GenBank/DDBJ whole genome shotgun (WGS) entry which is preliminary data.</text>
</comment>
<feature type="transmembrane region" description="Helical" evidence="1">
    <location>
        <begin position="97"/>
        <end position="121"/>
    </location>
</feature>